<feature type="chain" id="PRO_5042031443" evidence="1">
    <location>
        <begin position="20"/>
        <end position="168"/>
    </location>
</feature>
<evidence type="ECO:0000313" key="4">
    <source>
        <dbReference type="Proteomes" id="UP001220964"/>
    </source>
</evidence>
<dbReference type="Proteomes" id="UP001220964">
    <property type="component" value="Unassembled WGS sequence"/>
</dbReference>
<dbReference type="EMBL" id="JARGYC010000001">
    <property type="protein sequence ID" value="MDF0599212.1"/>
    <property type="molecule type" value="Genomic_DNA"/>
</dbReference>
<feature type="domain" description="Lysozyme inhibitor LprI-like N-terminal" evidence="2">
    <location>
        <begin position="53"/>
        <end position="155"/>
    </location>
</feature>
<gene>
    <name evidence="3" type="ORF">P1J78_00575</name>
</gene>
<evidence type="ECO:0000256" key="1">
    <source>
        <dbReference type="SAM" id="SignalP"/>
    </source>
</evidence>
<feature type="signal peptide" evidence="1">
    <location>
        <begin position="1"/>
        <end position="19"/>
    </location>
</feature>
<keyword evidence="4" id="KW-1185">Reference proteome</keyword>
<organism evidence="3 4">
    <name type="scientific">Psychromarinibacter sediminicola</name>
    <dbReference type="NCBI Taxonomy" id="3033385"/>
    <lineage>
        <taxon>Bacteria</taxon>
        <taxon>Pseudomonadati</taxon>
        <taxon>Pseudomonadota</taxon>
        <taxon>Alphaproteobacteria</taxon>
        <taxon>Rhodobacterales</taxon>
        <taxon>Paracoccaceae</taxon>
        <taxon>Psychromarinibacter</taxon>
    </lineage>
</organism>
<comment type="caution">
    <text evidence="3">The sequence shown here is derived from an EMBL/GenBank/DDBJ whole genome shotgun (WGS) entry which is preliminary data.</text>
</comment>
<dbReference type="Pfam" id="PF07007">
    <property type="entry name" value="LprI"/>
    <property type="match status" value="1"/>
</dbReference>
<sequence length="168" mass="18416">MKRLILSLPVLLAALPGQAQELEFDISHTERCLAAAEDRAAREACAGTSAQACMETPAGGSTVGMGGCLWNEYQWWDDRLNAVYRDLRASDRAEDAEYGDMPGAGRLVETLRDMQRAWIDFRDATCDYERAQWGGGTGGGPAATRCLMRMTAEQVFYLEARRDAGGGR</sequence>
<evidence type="ECO:0000259" key="2">
    <source>
        <dbReference type="Pfam" id="PF07007"/>
    </source>
</evidence>
<accession>A0AAE3T6G1</accession>
<evidence type="ECO:0000313" key="3">
    <source>
        <dbReference type="EMBL" id="MDF0599212.1"/>
    </source>
</evidence>
<dbReference type="InterPro" id="IPR009739">
    <property type="entry name" value="LprI-like_N"/>
</dbReference>
<name>A0AAE3T6G1_9RHOB</name>
<keyword evidence="1" id="KW-0732">Signal</keyword>
<dbReference type="AlphaFoldDB" id="A0AAE3T6G1"/>
<protein>
    <submittedName>
        <fullName evidence="3">DUF1311 domain-containing protein</fullName>
    </submittedName>
</protein>
<reference evidence="3" key="1">
    <citation type="submission" date="2023-03" db="EMBL/GenBank/DDBJ databases">
        <title>Multiphase analysis and comparison of six strains from genera Psychromarinibacter, Lutimaribacter, and Maritimibacter, including a novel species: Psychromarinibacter sediminicola sp. nov.</title>
        <authorList>
            <person name="Wang Y.-H."/>
            <person name="Ye M.-Q."/>
            <person name="Du Z.-J."/>
        </authorList>
    </citation>
    <scope>NUCLEOTIDE SEQUENCE</scope>
    <source>
        <strain evidence="3">C21-152</strain>
    </source>
</reference>
<proteinExistence type="predicted"/>
<dbReference type="RefSeq" id="WP_275565357.1">
    <property type="nucleotide sequence ID" value="NZ_JARGYC010000001.1"/>
</dbReference>
<dbReference type="Gene3D" id="1.20.1270.180">
    <property type="match status" value="1"/>
</dbReference>